<dbReference type="InterPro" id="IPR004338">
    <property type="entry name" value="NqrB/RnfD"/>
</dbReference>
<evidence type="ECO:0000256" key="4">
    <source>
        <dbReference type="ARBA" id="ARBA00022643"/>
    </source>
</evidence>
<evidence type="ECO:0000256" key="2">
    <source>
        <dbReference type="ARBA" id="ARBA00022553"/>
    </source>
</evidence>
<keyword evidence="2 10" id="KW-0597">Phosphoprotein</keyword>
<keyword evidence="6 10" id="KW-1278">Translocase</keyword>
<keyword evidence="7 10" id="KW-0249">Electron transport</keyword>
<dbReference type="RefSeq" id="WP_405340030.1">
    <property type="nucleotide sequence ID" value="NZ_JBANFI010000005.1"/>
</dbReference>
<feature type="transmembrane region" description="Helical" evidence="10">
    <location>
        <begin position="71"/>
        <end position="88"/>
    </location>
</feature>
<feature type="modified residue" description="FMN phosphoryl threonine" evidence="10">
    <location>
        <position position="166"/>
    </location>
</feature>
<protein>
    <recommendedName>
        <fullName evidence="10">Ion-translocating oxidoreductase complex subunit D</fullName>
        <ecNumber evidence="10">7.-.-.-</ecNumber>
    </recommendedName>
    <alternativeName>
        <fullName evidence="10">Rnf electron transport complex subunit D</fullName>
    </alternativeName>
</protein>
<feature type="transmembrane region" description="Helical" evidence="10">
    <location>
        <begin position="20"/>
        <end position="39"/>
    </location>
</feature>
<evidence type="ECO:0000256" key="10">
    <source>
        <dbReference type="HAMAP-Rule" id="MF_00462"/>
    </source>
</evidence>
<name>A0ABW8PYJ4_9GAMM</name>
<feature type="transmembrane region" description="Helical" evidence="10">
    <location>
        <begin position="300"/>
        <end position="317"/>
    </location>
</feature>
<sequence>MRWMQLASPHTLHSLTTAQVMRQVMLACLPGIAALSFFFGPGVLINILLACLSCVASEALVLYWRQRSWRCLHDGSALLTGLLLGICLPATAPWWIPISGGFFAILCAKQLFGGLGQNPFNPAMAAYALLLISFPLPMSQWPLPLTLDSIEGWRSVAQLDGWTGATALDAWRNKGLLMADEFWASGQLLPEMLHAWAWIAGAWCLGGGYLLWRRLIPWQTPVAFFATIFLAGALVWGWDTSHQAPPWLHFAAGSVVFAGFFILTDPVSGATSLRGKVYFAMGVGLLVISIRTWGSYPDGVAFSVLLMNAAAPALDYFTRPRTYGQRKAARTMGHREPKE</sequence>
<dbReference type="EC" id="7.-.-.-" evidence="10"/>
<evidence type="ECO:0000256" key="3">
    <source>
        <dbReference type="ARBA" id="ARBA00022630"/>
    </source>
</evidence>
<dbReference type="Pfam" id="PF03116">
    <property type="entry name" value="NQR2_RnfD_RnfE"/>
    <property type="match status" value="1"/>
</dbReference>
<evidence type="ECO:0000256" key="9">
    <source>
        <dbReference type="ARBA" id="ARBA00023136"/>
    </source>
</evidence>
<evidence type="ECO:0000256" key="1">
    <source>
        <dbReference type="ARBA" id="ARBA00022448"/>
    </source>
</evidence>
<comment type="similarity">
    <text evidence="10">Belongs to the NqrB/RnfD family.</text>
</comment>
<keyword evidence="9 10" id="KW-0472">Membrane</keyword>
<keyword evidence="12" id="KW-1185">Reference proteome</keyword>
<dbReference type="PANTHER" id="PTHR30578">
    <property type="entry name" value="ELECTRON TRANSPORT COMPLEX PROTEIN RNFD"/>
    <property type="match status" value="1"/>
</dbReference>
<evidence type="ECO:0000256" key="8">
    <source>
        <dbReference type="ARBA" id="ARBA00022989"/>
    </source>
</evidence>
<feature type="transmembrane region" description="Helical" evidence="10">
    <location>
        <begin position="221"/>
        <end position="238"/>
    </location>
</feature>
<evidence type="ECO:0000256" key="7">
    <source>
        <dbReference type="ARBA" id="ARBA00022982"/>
    </source>
</evidence>
<keyword evidence="5 10" id="KW-0812">Transmembrane</keyword>
<evidence type="ECO:0000313" key="11">
    <source>
        <dbReference type="EMBL" id="MFK7161365.1"/>
    </source>
</evidence>
<dbReference type="InterPro" id="IPR011303">
    <property type="entry name" value="RnfD_bac"/>
</dbReference>
<comment type="function">
    <text evidence="10">Part of a membrane-bound complex that couples electron transfer with translocation of ions across the membrane.</text>
</comment>
<dbReference type="PANTHER" id="PTHR30578:SF0">
    <property type="entry name" value="ION-TRANSLOCATING OXIDOREDUCTASE COMPLEX SUBUNIT D"/>
    <property type="match status" value="1"/>
</dbReference>
<comment type="cofactor">
    <cofactor evidence="10">
        <name>FMN</name>
        <dbReference type="ChEBI" id="CHEBI:58210"/>
    </cofactor>
</comment>
<reference evidence="11 12" key="1">
    <citation type="submission" date="2024-02" db="EMBL/GenBank/DDBJ databases">
        <title>Marinospirillum sp. MEB 164 isolated from Lonar lake sediment.</title>
        <authorList>
            <person name="Joshi A."/>
            <person name="Thite S."/>
        </authorList>
    </citation>
    <scope>NUCLEOTIDE SEQUENCE [LARGE SCALE GENOMIC DNA]</scope>
    <source>
        <strain evidence="11 12">MEB164</strain>
    </source>
</reference>
<feature type="transmembrane region" description="Helical" evidence="10">
    <location>
        <begin position="45"/>
        <end position="64"/>
    </location>
</feature>
<proteinExistence type="inferred from homology"/>
<evidence type="ECO:0000256" key="5">
    <source>
        <dbReference type="ARBA" id="ARBA00022692"/>
    </source>
</evidence>
<keyword evidence="4 10" id="KW-0288">FMN</keyword>
<comment type="subcellular location">
    <subcellularLocation>
        <location evidence="10">Cell inner membrane</location>
        <topology evidence="10">Multi-pass membrane protein</topology>
    </subcellularLocation>
</comment>
<comment type="caution">
    <text evidence="11">The sequence shown here is derived from an EMBL/GenBank/DDBJ whole genome shotgun (WGS) entry which is preliminary data.</text>
</comment>
<feature type="transmembrane region" description="Helical" evidence="10">
    <location>
        <begin position="275"/>
        <end position="294"/>
    </location>
</feature>
<evidence type="ECO:0000256" key="6">
    <source>
        <dbReference type="ARBA" id="ARBA00022967"/>
    </source>
</evidence>
<keyword evidence="3 10" id="KW-0285">Flavoprotein</keyword>
<dbReference type="HAMAP" id="MF_00462">
    <property type="entry name" value="RsxD_RnfD"/>
    <property type="match status" value="1"/>
</dbReference>
<organism evidence="11 12">
    <name type="scientific">Marinospirillum alkalitolerans</name>
    <dbReference type="NCBI Taxonomy" id="3123374"/>
    <lineage>
        <taxon>Bacteria</taxon>
        <taxon>Pseudomonadati</taxon>
        <taxon>Pseudomonadota</taxon>
        <taxon>Gammaproteobacteria</taxon>
        <taxon>Oceanospirillales</taxon>
        <taxon>Oceanospirillaceae</taxon>
        <taxon>Marinospirillum</taxon>
    </lineage>
</organism>
<dbReference type="Proteomes" id="UP001621714">
    <property type="component" value="Unassembled WGS sequence"/>
</dbReference>
<dbReference type="NCBIfam" id="TIGR01946">
    <property type="entry name" value="rnfD"/>
    <property type="match status" value="1"/>
</dbReference>
<comment type="subunit">
    <text evidence="10">The complex is composed of six subunits: RnfA, RnfB, RnfC, RnfD, RnfE and RnfG.</text>
</comment>
<keyword evidence="10" id="KW-1003">Cell membrane</keyword>
<feature type="transmembrane region" description="Helical" evidence="10">
    <location>
        <begin position="244"/>
        <end position="263"/>
    </location>
</feature>
<feature type="transmembrane region" description="Helical" evidence="10">
    <location>
        <begin position="195"/>
        <end position="212"/>
    </location>
</feature>
<gene>
    <name evidence="10" type="primary">rnfD</name>
    <name evidence="11" type="ORF">V6U78_09990</name>
</gene>
<evidence type="ECO:0000313" key="12">
    <source>
        <dbReference type="Proteomes" id="UP001621714"/>
    </source>
</evidence>
<keyword evidence="10" id="KW-0997">Cell inner membrane</keyword>
<accession>A0ABW8PYJ4</accession>
<dbReference type="EMBL" id="JBANFI010000005">
    <property type="protein sequence ID" value="MFK7161365.1"/>
    <property type="molecule type" value="Genomic_DNA"/>
</dbReference>
<keyword evidence="1 10" id="KW-0813">Transport</keyword>
<keyword evidence="8 10" id="KW-1133">Transmembrane helix</keyword>